<dbReference type="AlphaFoldDB" id="A0A8B9A2B6"/>
<organism evidence="2 3">
    <name type="scientific">Phoenix dactylifera</name>
    <name type="common">Date palm</name>
    <dbReference type="NCBI Taxonomy" id="42345"/>
    <lineage>
        <taxon>Eukaryota</taxon>
        <taxon>Viridiplantae</taxon>
        <taxon>Streptophyta</taxon>
        <taxon>Embryophyta</taxon>
        <taxon>Tracheophyta</taxon>
        <taxon>Spermatophyta</taxon>
        <taxon>Magnoliopsida</taxon>
        <taxon>Liliopsida</taxon>
        <taxon>Arecaceae</taxon>
        <taxon>Coryphoideae</taxon>
        <taxon>Phoeniceae</taxon>
        <taxon>Phoenix</taxon>
    </lineage>
</organism>
<reference evidence="3" key="2">
    <citation type="submission" date="2025-08" db="UniProtKB">
        <authorList>
            <consortium name="RefSeq"/>
        </authorList>
    </citation>
    <scope>IDENTIFICATION</scope>
    <source>
        <tissue evidence="3">Young leaves</tissue>
    </source>
</reference>
<feature type="region of interest" description="Disordered" evidence="1">
    <location>
        <begin position="1"/>
        <end position="42"/>
    </location>
</feature>
<name>A0A8B9A2B6_PHODC</name>
<accession>A0A8B9A2B6</accession>
<sequence>MASIMLQAGSHPRSTGKSPFGRLLRSPPAKITPVPPLGTRSVRAEGPSVHLRVRVYLIPMSREVFPATTVPAPAAEGDDKLEILPPPAPLLSVRLLAQKTKSKGGKRWSMEFSVTPWAFVAPHPARRGGGPRLLGSFNCLNSCRSPPPYSRNHQMDRRLRSIWSGVYILPSLKEISSSKFYIL</sequence>
<dbReference type="Proteomes" id="UP000228380">
    <property type="component" value="Chromosome 3"/>
</dbReference>
<protein>
    <submittedName>
        <fullName evidence="3">Uncharacterized protein LOC120110279</fullName>
    </submittedName>
</protein>
<evidence type="ECO:0000256" key="1">
    <source>
        <dbReference type="SAM" id="MobiDB-lite"/>
    </source>
</evidence>
<gene>
    <name evidence="3" type="primary">LOC120110279</name>
</gene>
<evidence type="ECO:0000313" key="2">
    <source>
        <dbReference type="Proteomes" id="UP000228380"/>
    </source>
</evidence>
<proteinExistence type="predicted"/>
<dbReference type="RefSeq" id="XP_038980746.1">
    <property type="nucleotide sequence ID" value="XM_039124818.1"/>
</dbReference>
<dbReference type="KEGG" id="pda:120110279"/>
<evidence type="ECO:0000313" key="3">
    <source>
        <dbReference type="RefSeq" id="XP_038980746.1"/>
    </source>
</evidence>
<dbReference type="GeneID" id="120110279"/>
<reference evidence="2" key="1">
    <citation type="journal article" date="2019" name="Nat. Commun.">
        <title>Genome-wide association mapping of date palm fruit traits.</title>
        <authorList>
            <person name="Hazzouri K.M."/>
            <person name="Gros-Balthazard M."/>
            <person name="Flowers J.M."/>
            <person name="Copetti D."/>
            <person name="Lemansour A."/>
            <person name="Lebrun M."/>
            <person name="Masmoudi K."/>
            <person name="Ferrand S."/>
            <person name="Dhar M.I."/>
            <person name="Fresquez Z.A."/>
            <person name="Rosas U."/>
            <person name="Zhang J."/>
            <person name="Talag J."/>
            <person name="Lee S."/>
            <person name="Kudrna D."/>
            <person name="Powell R.F."/>
            <person name="Leitch I.J."/>
            <person name="Krueger R.R."/>
            <person name="Wing R.A."/>
            <person name="Amiri K.M.A."/>
            <person name="Purugganan M.D."/>
        </authorList>
    </citation>
    <scope>NUCLEOTIDE SEQUENCE [LARGE SCALE GENOMIC DNA]</scope>
    <source>
        <strain evidence="2">cv. Khalas</strain>
    </source>
</reference>
<keyword evidence="2" id="KW-1185">Reference proteome</keyword>